<feature type="transmembrane region" description="Helical" evidence="7">
    <location>
        <begin position="146"/>
        <end position="169"/>
    </location>
</feature>
<protein>
    <recommendedName>
        <fullName evidence="8">Rhodopsin domain-containing protein</fullName>
    </recommendedName>
</protein>
<feature type="compositionally biased region" description="Basic and acidic residues" evidence="6">
    <location>
        <begin position="350"/>
        <end position="359"/>
    </location>
</feature>
<keyword evidence="4 7" id="KW-0472">Membrane</keyword>
<evidence type="ECO:0000313" key="9">
    <source>
        <dbReference type="EMBL" id="KAH6658092.1"/>
    </source>
</evidence>
<evidence type="ECO:0000256" key="7">
    <source>
        <dbReference type="SAM" id="Phobius"/>
    </source>
</evidence>
<dbReference type="GeneID" id="70135812"/>
<feature type="transmembrane region" description="Helical" evidence="7">
    <location>
        <begin position="199"/>
        <end position="218"/>
    </location>
</feature>
<accession>A0A9P8UTA3</accession>
<dbReference type="EMBL" id="JAGPXC010000002">
    <property type="protein sequence ID" value="KAH6658092.1"/>
    <property type="molecule type" value="Genomic_DNA"/>
</dbReference>
<reference evidence="9" key="1">
    <citation type="journal article" date="2021" name="Nat. Commun.">
        <title>Genetic determinants of endophytism in the Arabidopsis root mycobiome.</title>
        <authorList>
            <person name="Mesny F."/>
            <person name="Miyauchi S."/>
            <person name="Thiergart T."/>
            <person name="Pickel B."/>
            <person name="Atanasova L."/>
            <person name="Karlsson M."/>
            <person name="Huettel B."/>
            <person name="Barry K.W."/>
            <person name="Haridas S."/>
            <person name="Chen C."/>
            <person name="Bauer D."/>
            <person name="Andreopoulos W."/>
            <person name="Pangilinan J."/>
            <person name="LaButti K."/>
            <person name="Riley R."/>
            <person name="Lipzen A."/>
            <person name="Clum A."/>
            <person name="Drula E."/>
            <person name="Henrissat B."/>
            <person name="Kohler A."/>
            <person name="Grigoriev I.V."/>
            <person name="Martin F.M."/>
            <person name="Hacquard S."/>
        </authorList>
    </citation>
    <scope>NUCLEOTIDE SEQUENCE</scope>
    <source>
        <strain evidence="9">MPI-SDFR-AT-0073</strain>
    </source>
</reference>
<keyword evidence="10" id="KW-1185">Reference proteome</keyword>
<dbReference type="Proteomes" id="UP000758603">
    <property type="component" value="Unassembled WGS sequence"/>
</dbReference>
<feature type="transmembrane region" description="Helical" evidence="7">
    <location>
        <begin position="268"/>
        <end position="288"/>
    </location>
</feature>
<feature type="transmembrane region" description="Helical" evidence="7">
    <location>
        <begin position="108"/>
        <end position="134"/>
    </location>
</feature>
<dbReference type="Pfam" id="PF20684">
    <property type="entry name" value="Fung_rhodopsin"/>
    <property type="match status" value="1"/>
</dbReference>
<evidence type="ECO:0000256" key="4">
    <source>
        <dbReference type="ARBA" id="ARBA00023136"/>
    </source>
</evidence>
<keyword evidence="3 7" id="KW-1133">Transmembrane helix</keyword>
<dbReference type="PANTHER" id="PTHR33048:SF47">
    <property type="entry name" value="INTEGRAL MEMBRANE PROTEIN-RELATED"/>
    <property type="match status" value="1"/>
</dbReference>
<comment type="caution">
    <text evidence="9">The sequence shown here is derived from an EMBL/GenBank/DDBJ whole genome shotgun (WGS) entry which is preliminary data.</text>
</comment>
<evidence type="ECO:0000256" key="5">
    <source>
        <dbReference type="ARBA" id="ARBA00038359"/>
    </source>
</evidence>
<dbReference type="AlphaFoldDB" id="A0A9P8UTA3"/>
<name>A0A9P8UTA3_9PEZI</name>
<dbReference type="RefSeq" id="XP_045962326.1">
    <property type="nucleotide sequence ID" value="XM_046106921.1"/>
</dbReference>
<gene>
    <name evidence="9" type="ORF">BKA67DRAFT_656318</name>
</gene>
<dbReference type="InterPro" id="IPR052337">
    <property type="entry name" value="SAT4-like"/>
</dbReference>
<evidence type="ECO:0000256" key="3">
    <source>
        <dbReference type="ARBA" id="ARBA00022989"/>
    </source>
</evidence>
<feature type="region of interest" description="Disordered" evidence="6">
    <location>
        <begin position="317"/>
        <end position="363"/>
    </location>
</feature>
<feature type="transmembrane region" description="Helical" evidence="7">
    <location>
        <begin position="65"/>
        <end position="88"/>
    </location>
</feature>
<organism evidence="9 10">
    <name type="scientific">Truncatella angustata</name>
    <dbReference type="NCBI Taxonomy" id="152316"/>
    <lineage>
        <taxon>Eukaryota</taxon>
        <taxon>Fungi</taxon>
        <taxon>Dikarya</taxon>
        <taxon>Ascomycota</taxon>
        <taxon>Pezizomycotina</taxon>
        <taxon>Sordariomycetes</taxon>
        <taxon>Xylariomycetidae</taxon>
        <taxon>Amphisphaeriales</taxon>
        <taxon>Sporocadaceae</taxon>
        <taxon>Truncatella</taxon>
    </lineage>
</organism>
<feature type="transmembrane region" description="Helical" evidence="7">
    <location>
        <begin position="31"/>
        <end position="53"/>
    </location>
</feature>
<sequence>MSAVLDMNGPALAPPDGVVPNLDNPDNKNPLAWTVLMLCASISTICVLLRFYGRVVLLKKFQAEEALILCAFGVFWGCFWASLGMIFTPGYFVHQWDVRLRDIIPMTYLVFVMGNTYVIVLMLLKVALLVDWCRILMPRGTRTNNIFWWCCITMIALQVAACIGIVIAMNLQCIPHQASWDFTIQGKCFPLYDLQLSSGIIYLVSDIIIFLLPHRIIWKLQMSWRKRLGVSLLFGLGLLACVAAAFRLQVTIAGGSSTDSTYHLGDLIFWAMAEMTCGFFIVCVPCIPKMLEDAGILRVIKKSLGMSTGPRDVPYYASSKGSAKASKSRTPTTDAYYQLDEDGTPMGDMKATESTEHLHHEKRAASGRIIRTTHLTVNETRDVSDSSDIEHERRKVVPKNAWDM</sequence>
<feature type="transmembrane region" description="Helical" evidence="7">
    <location>
        <begin position="230"/>
        <end position="248"/>
    </location>
</feature>
<comment type="similarity">
    <text evidence="5">Belongs to the SAT4 family.</text>
</comment>
<evidence type="ECO:0000256" key="1">
    <source>
        <dbReference type="ARBA" id="ARBA00004141"/>
    </source>
</evidence>
<evidence type="ECO:0000313" key="10">
    <source>
        <dbReference type="Proteomes" id="UP000758603"/>
    </source>
</evidence>
<evidence type="ECO:0000256" key="2">
    <source>
        <dbReference type="ARBA" id="ARBA00022692"/>
    </source>
</evidence>
<evidence type="ECO:0000259" key="8">
    <source>
        <dbReference type="Pfam" id="PF20684"/>
    </source>
</evidence>
<feature type="domain" description="Rhodopsin" evidence="8">
    <location>
        <begin position="49"/>
        <end position="291"/>
    </location>
</feature>
<dbReference type="OrthoDB" id="4682787at2759"/>
<proteinExistence type="inferred from homology"/>
<keyword evidence="2 7" id="KW-0812">Transmembrane</keyword>
<dbReference type="PANTHER" id="PTHR33048">
    <property type="entry name" value="PTH11-LIKE INTEGRAL MEMBRANE PROTEIN (AFU_ORTHOLOGUE AFUA_5G11245)"/>
    <property type="match status" value="1"/>
</dbReference>
<comment type="subcellular location">
    <subcellularLocation>
        <location evidence="1">Membrane</location>
        <topology evidence="1">Multi-pass membrane protein</topology>
    </subcellularLocation>
</comment>
<dbReference type="GO" id="GO:0016020">
    <property type="term" value="C:membrane"/>
    <property type="evidence" value="ECO:0007669"/>
    <property type="project" value="UniProtKB-SubCell"/>
</dbReference>
<dbReference type="InterPro" id="IPR049326">
    <property type="entry name" value="Rhodopsin_dom_fungi"/>
</dbReference>
<evidence type="ECO:0000256" key="6">
    <source>
        <dbReference type="SAM" id="MobiDB-lite"/>
    </source>
</evidence>